<dbReference type="PANTHER" id="PTHR42208">
    <property type="entry name" value="HEAVY METAL TRANSPORTER-RELATED"/>
    <property type="match status" value="1"/>
</dbReference>
<keyword evidence="1" id="KW-0812">Transmembrane</keyword>
<organism evidence="3 4">
    <name type="scientific">Pendulispora brunnea</name>
    <dbReference type="NCBI Taxonomy" id="2905690"/>
    <lineage>
        <taxon>Bacteria</taxon>
        <taxon>Pseudomonadati</taxon>
        <taxon>Myxococcota</taxon>
        <taxon>Myxococcia</taxon>
        <taxon>Myxococcales</taxon>
        <taxon>Sorangiineae</taxon>
        <taxon>Pendulisporaceae</taxon>
        <taxon>Pendulispora</taxon>
    </lineage>
</organism>
<protein>
    <submittedName>
        <fullName evidence="3">Sulfite exporter TauE/SafE family protein</fullName>
    </submittedName>
</protein>
<gene>
    <name evidence="3" type="ORF">LZC95_35105</name>
</gene>
<dbReference type="EMBL" id="CP089982">
    <property type="protein sequence ID" value="WXA91668.1"/>
    <property type="molecule type" value="Genomic_DNA"/>
</dbReference>
<feature type="transmembrane region" description="Helical" evidence="1">
    <location>
        <begin position="53"/>
        <end position="73"/>
    </location>
</feature>
<sequence>MTTMLLVSALSMGLLGGVHCIVMCGGIVGVLGAGLPRGTGPMKLTLAYNIGRIASYAMAGLAAGALGAAVARIDVIYGAQVGLRFLAGLFMLGVGLFLLGAWPAFSRVEGIGAFLWRKLEPFAHRLLPVQSARAAVLLGLLWGWIPCGLVYAALGLAVASGSPLGGALVMATFGAGTLPVLLTMGAFATVLARWARRPWLRCGAGIAIAMFGLVHLGSAAEQARWTSALTFGLVHPCCMVRR</sequence>
<keyword evidence="4" id="KW-1185">Reference proteome</keyword>
<evidence type="ECO:0000256" key="1">
    <source>
        <dbReference type="SAM" id="Phobius"/>
    </source>
</evidence>
<evidence type="ECO:0000313" key="4">
    <source>
        <dbReference type="Proteomes" id="UP001379533"/>
    </source>
</evidence>
<accession>A0ABZ2JYU3</accession>
<name>A0ABZ2JYU3_9BACT</name>
<dbReference type="RefSeq" id="WP_394842289.1">
    <property type="nucleotide sequence ID" value="NZ_CP089982.1"/>
</dbReference>
<reference evidence="3 4" key="1">
    <citation type="submission" date="2021-12" db="EMBL/GenBank/DDBJ databases">
        <title>Discovery of the Pendulisporaceae a myxobacterial family with distinct sporulation behavior and unique specialized metabolism.</title>
        <authorList>
            <person name="Garcia R."/>
            <person name="Popoff A."/>
            <person name="Bader C.D."/>
            <person name="Loehr J."/>
            <person name="Walesch S."/>
            <person name="Walt C."/>
            <person name="Boldt J."/>
            <person name="Bunk B."/>
            <person name="Haeckl F.J.F.P.J."/>
            <person name="Gunesch A.P."/>
            <person name="Birkelbach J."/>
            <person name="Nuebel U."/>
            <person name="Pietschmann T."/>
            <person name="Bach T."/>
            <person name="Mueller R."/>
        </authorList>
    </citation>
    <scope>NUCLEOTIDE SEQUENCE [LARGE SCALE GENOMIC DNA]</scope>
    <source>
        <strain evidence="3 4">MSr12523</strain>
    </source>
</reference>
<feature type="transmembrane region" description="Helical" evidence="1">
    <location>
        <begin position="199"/>
        <end position="217"/>
    </location>
</feature>
<feature type="transmembrane region" description="Helical" evidence="1">
    <location>
        <begin position="164"/>
        <end position="192"/>
    </location>
</feature>
<keyword evidence="1" id="KW-0472">Membrane</keyword>
<dbReference type="InterPro" id="IPR039447">
    <property type="entry name" value="UreH-like_TM_dom"/>
</dbReference>
<feature type="transmembrane region" description="Helical" evidence="1">
    <location>
        <begin position="6"/>
        <end position="32"/>
    </location>
</feature>
<proteinExistence type="predicted"/>
<evidence type="ECO:0000259" key="2">
    <source>
        <dbReference type="Pfam" id="PF13386"/>
    </source>
</evidence>
<dbReference type="PANTHER" id="PTHR42208:SF1">
    <property type="entry name" value="HEAVY METAL TRANSPORTER"/>
    <property type="match status" value="1"/>
</dbReference>
<evidence type="ECO:0000313" key="3">
    <source>
        <dbReference type="EMBL" id="WXA91668.1"/>
    </source>
</evidence>
<feature type="transmembrane region" description="Helical" evidence="1">
    <location>
        <begin position="85"/>
        <end position="105"/>
    </location>
</feature>
<dbReference type="Pfam" id="PF13386">
    <property type="entry name" value="DsbD_2"/>
    <property type="match status" value="1"/>
</dbReference>
<feature type="domain" description="Urease accessory protein UreH-like transmembrane" evidence="2">
    <location>
        <begin position="9"/>
        <end position="213"/>
    </location>
</feature>
<keyword evidence="1" id="KW-1133">Transmembrane helix</keyword>
<dbReference type="Proteomes" id="UP001379533">
    <property type="component" value="Chromosome"/>
</dbReference>
<feature type="transmembrane region" description="Helical" evidence="1">
    <location>
        <begin position="134"/>
        <end position="158"/>
    </location>
</feature>